<dbReference type="InterPro" id="IPR014825">
    <property type="entry name" value="DNA_alkylation"/>
</dbReference>
<accession>A0A3Q9IQP4</accession>
<dbReference type="KEGG" id="buy:D8S85_19060"/>
<reference evidence="1 2" key="1">
    <citation type="submission" date="2018-10" db="EMBL/GenBank/DDBJ databases">
        <title>Butyricimonas faecalis sp. nov., isolated from human faeces and emended description of the genus Butyricimonas.</title>
        <authorList>
            <person name="Le Roy T."/>
            <person name="Van der Smissen P."/>
            <person name="Paquot A."/>
            <person name="Delzenne N."/>
            <person name="Muccioli G."/>
            <person name="Collet J.-F."/>
            <person name="Cani P.D."/>
        </authorList>
    </citation>
    <scope>NUCLEOTIDE SEQUENCE [LARGE SCALE GENOMIC DNA]</scope>
    <source>
        <strain evidence="1 2">H184</strain>
    </source>
</reference>
<gene>
    <name evidence="1" type="ORF">D8S85_19060</name>
</gene>
<evidence type="ECO:0000313" key="2">
    <source>
        <dbReference type="Proteomes" id="UP000270673"/>
    </source>
</evidence>
<dbReference type="PANTHER" id="PTHR34070">
    <property type="entry name" value="ARMADILLO-TYPE FOLD"/>
    <property type="match status" value="1"/>
</dbReference>
<keyword evidence="2" id="KW-1185">Reference proteome</keyword>
<dbReference type="CDD" id="cd06561">
    <property type="entry name" value="AlkD_like"/>
    <property type="match status" value="1"/>
</dbReference>
<dbReference type="Proteomes" id="UP000270673">
    <property type="component" value="Chromosome"/>
</dbReference>
<name>A0A3Q9IQP4_9BACT</name>
<sequence length="233" mass="27372">MEQLSAQVHKLIDELDEVADNRTAFRSESNRIGCVGADFFIGIKVAEIRKVAERYVNICLDEIEQLLLSEVHEHRMCALIILKKQFKQGDERERTEIFEFYINHTNCINDWDLIDSSSPYIVGEYLHDKPCDVLYRLAKSDSPWDNRIAMMATYTFIHNGNVEDTYRLALSLMGSPHVLVQKAVGWMLHEAGKYDLIRLSLFIDKYRQEMPRVMLRIAANRFPKEKRREWMQL</sequence>
<dbReference type="PANTHER" id="PTHR34070:SF1">
    <property type="entry name" value="DNA ALKYLATION REPAIR PROTEIN"/>
    <property type="match status" value="1"/>
</dbReference>
<proteinExistence type="predicted"/>
<organism evidence="1 2">
    <name type="scientific">Butyricimonas faecalis</name>
    <dbReference type="NCBI Taxonomy" id="2093856"/>
    <lineage>
        <taxon>Bacteria</taxon>
        <taxon>Pseudomonadati</taxon>
        <taxon>Bacteroidota</taxon>
        <taxon>Bacteroidia</taxon>
        <taxon>Bacteroidales</taxon>
        <taxon>Odoribacteraceae</taxon>
        <taxon>Butyricimonas</taxon>
    </lineage>
</organism>
<dbReference type="Gene3D" id="1.25.10.90">
    <property type="match status" value="1"/>
</dbReference>
<protein>
    <submittedName>
        <fullName evidence="1">DNA alkylation repair protein</fullName>
    </submittedName>
</protein>
<dbReference type="Pfam" id="PF08713">
    <property type="entry name" value="DNA_alkylation"/>
    <property type="match status" value="1"/>
</dbReference>
<dbReference type="EMBL" id="CP032819">
    <property type="protein sequence ID" value="AZS31433.1"/>
    <property type="molecule type" value="Genomic_DNA"/>
</dbReference>
<dbReference type="RefSeq" id="WP_127075519.1">
    <property type="nucleotide sequence ID" value="NZ_CP032819.1"/>
</dbReference>
<dbReference type="InterPro" id="IPR016024">
    <property type="entry name" value="ARM-type_fold"/>
</dbReference>
<dbReference type="SUPFAM" id="SSF48371">
    <property type="entry name" value="ARM repeat"/>
    <property type="match status" value="1"/>
</dbReference>
<evidence type="ECO:0000313" key="1">
    <source>
        <dbReference type="EMBL" id="AZS31433.1"/>
    </source>
</evidence>
<dbReference type="OrthoDB" id="9775346at2"/>
<dbReference type="AlphaFoldDB" id="A0A3Q9IQP4"/>